<protein>
    <submittedName>
        <fullName evidence="1">Uncharacterized protein</fullName>
    </submittedName>
</protein>
<evidence type="ECO:0000313" key="2">
    <source>
        <dbReference type="Proteomes" id="UP001060085"/>
    </source>
</evidence>
<sequence length="710" mass="81876">MDNVMVGFTEDADRIIESLTGGLPHLDIVAIVGMPGQGKTTLAKNLYHESRVRIHFQKYAWSCVSQTYKIKEILFDILNQVNPSTRGDDISSKSHEDLAEMLYRCLKGNNYFIVLDDIWEIGAWNELKPSFPDDENGSRIMFTSRIHQVALKAKPDCSLHELHQLQFEDSWKLLQLKLPYGDEFPLNLLNVGKQIVENCKGLPLAIVVVAGLLAKANENLNLWKQIADSLDSQVASEGCMEILELSYTHLPEHLKPCFLYLAAFKEDETILAKRLTRYWIVEGFTQKKETKSLEDVANEYLMDLIDRSLIFVAERSSRYGIKKCVVHDLIRELCLKKAKVENFMLVINNSDNYSFDTLQQWYRLSFHTDGWPSIEFESKSTTVATLIFSKHMEYPKTPLFFRWFQILRILDLDCVKINCKIDAITKLVHLRYLALRGRLFIPYSIVNLSRLEFFKLHDYGFYSIPNTIWNMKSLQHLCLGQSNVDEIDDLVDKSIQLDNLETFSSYHVCSKEELERQLRRMPNLRKLGIYLEFCIQLSNFLSKLESLNLWAPGVELSASEFDFPSLLKKLTINGATLSDNMILAIGKLPNLEVLKLAHVGLGEIWDVEDDEFLKLKYLELQGSDIEQWNVSTYSFPQIQQLFLKDCYNLTEIPFSFSNFLTLKVIEILGCSYEVADSVNEIVVEQGDLGNVGLQIRTEYLDEDRISYLRS</sequence>
<comment type="caution">
    <text evidence="1">The sequence shown here is derived from an EMBL/GenBank/DDBJ whole genome shotgun (WGS) entry which is preliminary data.</text>
</comment>
<keyword evidence="2" id="KW-1185">Reference proteome</keyword>
<name>A0ACC0AI60_CATRO</name>
<dbReference type="Proteomes" id="UP001060085">
    <property type="component" value="Linkage Group LG06"/>
</dbReference>
<accession>A0ACC0AI60</accession>
<organism evidence="1 2">
    <name type="scientific">Catharanthus roseus</name>
    <name type="common">Madagascar periwinkle</name>
    <name type="synonym">Vinca rosea</name>
    <dbReference type="NCBI Taxonomy" id="4058"/>
    <lineage>
        <taxon>Eukaryota</taxon>
        <taxon>Viridiplantae</taxon>
        <taxon>Streptophyta</taxon>
        <taxon>Embryophyta</taxon>
        <taxon>Tracheophyta</taxon>
        <taxon>Spermatophyta</taxon>
        <taxon>Magnoliopsida</taxon>
        <taxon>eudicotyledons</taxon>
        <taxon>Gunneridae</taxon>
        <taxon>Pentapetalae</taxon>
        <taxon>asterids</taxon>
        <taxon>lamiids</taxon>
        <taxon>Gentianales</taxon>
        <taxon>Apocynaceae</taxon>
        <taxon>Rauvolfioideae</taxon>
        <taxon>Vinceae</taxon>
        <taxon>Catharanthinae</taxon>
        <taxon>Catharanthus</taxon>
    </lineage>
</organism>
<reference evidence="2" key="1">
    <citation type="journal article" date="2023" name="Nat. Plants">
        <title>Single-cell RNA sequencing provides a high-resolution roadmap for understanding the multicellular compartmentation of specialized metabolism.</title>
        <authorList>
            <person name="Sun S."/>
            <person name="Shen X."/>
            <person name="Li Y."/>
            <person name="Li Y."/>
            <person name="Wang S."/>
            <person name="Li R."/>
            <person name="Zhang H."/>
            <person name="Shen G."/>
            <person name="Guo B."/>
            <person name="Wei J."/>
            <person name="Xu J."/>
            <person name="St-Pierre B."/>
            <person name="Chen S."/>
            <person name="Sun C."/>
        </authorList>
    </citation>
    <scope>NUCLEOTIDE SEQUENCE [LARGE SCALE GENOMIC DNA]</scope>
</reference>
<dbReference type="EMBL" id="CM044706">
    <property type="protein sequence ID" value="KAI5659176.1"/>
    <property type="molecule type" value="Genomic_DNA"/>
</dbReference>
<gene>
    <name evidence="1" type="ORF">M9H77_27969</name>
</gene>
<proteinExistence type="predicted"/>
<evidence type="ECO:0000313" key="1">
    <source>
        <dbReference type="EMBL" id="KAI5659176.1"/>
    </source>
</evidence>